<dbReference type="SUPFAM" id="SSF53474">
    <property type="entry name" value="alpha/beta-Hydrolases"/>
    <property type="match status" value="1"/>
</dbReference>
<name>A0ABS7JB13_9SPHN</name>
<dbReference type="RefSeq" id="WP_221559368.1">
    <property type="nucleotide sequence ID" value="NZ_JAIGNO010000010.1"/>
</dbReference>
<protein>
    <submittedName>
        <fullName evidence="2">Alpha/beta fold hydrolase</fullName>
    </submittedName>
</protein>
<dbReference type="EMBL" id="JAIGNO010000010">
    <property type="protein sequence ID" value="MBX7483511.1"/>
    <property type="molecule type" value="Genomic_DNA"/>
</dbReference>
<dbReference type="InterPro" id="IPR000639">
    <property type="entry name" value="Epox_hydrolase-like"/>
</dbReference>
<keyword evidence="3" id="KW-1185">Reference proteome</keyword>
<dbReference type="NCBIfam" id="TIGR03056">
    <property type="entry name" value="bchO_mg_che_rel"/>
    <property type="match status" value="1"/>
</dbReference>
<evidence type="ECO:0000313" key="2">
    <source>
        <dbReference type="EMBL" id="MBX7483511.1"/>
    </source>
</evidence>
<dbReference type="Gene3D" id="3.40.50.1820">
    <property type="entry name" value="alpha/beta hydrolase"/>
    <property type="match status" value="1"/>
</dbReference>
<comment type="caution">
    <text evidence="2">The sequence shown here is derived from an EMBL/GenBank/DDBJ whole genome shotgun (WGS) entry which is preliminary data.</text>
</comment>
<reference evidence="2 3" key="1">
    <citation type="submission" date="2021-08" db="EMBL/GenBank/DDBJ databases">
        <title>Comparative Genomics Analysis of the Genus Qipengyuania Reveals Extensive Genetic Diversity and Metabolic Versatility, Including the Description of Fifteen Novel Species.</title>
        <authorList>
            <person name="Liu Y."/>
        </authorList>
    </citation>
    <scope>NUCLEOTIDE SEQUENCE [LARGE SCALE GENOMIC DNA]</scope>
    <source>
        <strain evidence="2 3">6D47A</strain>
    </source>
</reference>
<feature type="domain" description="AB hydrolase-1" evidence="1">
    <location>
        <begin position="43"/>
        <end position="279"/>
    </location>
</feature>
<dbReference type="InterPro" id="IPR017497">
    <property type="entry name" value="BchO"/>
</dbReference>
<dbReference type="Pfam" id="PF00561">
    <property type="entry name" value="Abhydrolase_1"/>
    <property type="match status" value="1"/>
</dbReference>
<dbReference type="PANTHER" id="PTHR43689:SF8">
    <property type="entry name" value="ALPHA_BETA-HYDROLASES SUPERFAMILY PROTEIN"/>
    <property type="match status" value="1"/>
</dbReference>
<proteinExistence type="predicted"/>
<dbReference type="Proteomes" id="UP000755104">
    <property type="component" value="Unassembled WGS sequence"/>
</dbReference>
<dbReference type="PANTHER" id="PTHR43689">
    <property type="entry name" value="HYDROLASE"/>
    <property type="match status" value="1"/>
</dbReference>
<dbReference type="GO" id="GO:0016787">
    <property type="term" value="F:hydrolase activity"/>
    <property type="evidence" value="ECO:0007669"/>
    <property type="project" value="UniProtKB-KW"/>
</dbReference>
<dbReference type="PRINTS" id="PR00111">
    <property type="entry name" value="ABHYDROLASE"/>
</dbReference>
<evidence type="ECO:0000259" key="1">
    <source>
        <dbReference type="Pfam" id="PF00561"/>
    </source>
</evidence>
<dbReference type="InterPro" id="IPR029058">
    <property type="entry name" value="AB_hydrolase_fold"/>
</dbReference>
<organism evidence="2 3">
    <name type="scientific">Qipengyuania qiaonensis</name>
    <dbReference type="NCBI Taxonomy" id="2867240"/>
    <lineage>
        <taxon>Bacteria</taxon>
        <taxon>Pseudomonadati</taxon>
        <taxon>Pseudomonadota</taxon>
        <taxon>Alphaproteobacteria</taxon>
        <taxon>Sphingomonadales</taxon>
        <taxon>Erythrobacteraceae</taxon>
        <taxon>Qipengyuania</taxon>
    </lineage>
</organism>
<keyword evidence="2" id="KW-0378">Hydrolase</keyword>
<accession>A0ABS7JB13</accession>
<evidence type="ECO:0000313" key="3">
    <source>
        <dbReference type="Proteomes" id="UP000755104"/>
    </source>
</evidence>
<gene>
    <name evidence="2" type="ORF">K3174_13330</name>
</gene>
<dbReference type="InterPro" id="IPR000073">
    <property type="entry name" value="AB_hydrolase_1"/>
</dbReference>
<dbReference type="PRINTS" id="PR00412">
    <property type="entry name" value="EPOXHYDRLASE"/>
</dbReference>
<sequence>MSRPLEWDREGQLWPHRQNSCFVESDGIRWHVQQMGLAGASAPRILLLHGTGASSHSWRGVVPGLMEGFRVIAPDLPGHAFTRARHIQMTLPAIARALWDLLDTMEQAPDLIAGHSAGAAIALQMLRERDVKLPIVGFNPALSPFPGLAAQLFPLMAKLLFVNPLVPRLFAGMARTGNGTERFLIRSTNSLVDAAGLRCYETLLGNSTHCRGALAMMANWDLDALERLLPLIESPVMLIHSDGDVAIPLSSVRKAASRLPNAQLKVMSGLGHLAHEERPEQAAAMIKRFCAGN</sequence>